<proteinExistence type="predicted"/>
<organism evidence="1 2">
    <name type="scientific">Leucobacter allii</name>
    <dbReference type="NCBI Taxonomy" id="2932247"/>
    <lineage>
        <taxon>Bacteria</taxon>
        <taxon>Bacillati</taxon>
        <taxon>Actinomycetota</taxon>
        <taxon>Actinomycetes</taxon>
        <taxon>Micrococcales</taxon>
        <taxon>Microbacteriaceae</taxon>
        <taxon>Leucobacter</taxon>
    </lineage>
</organism>
<name>A0ABY4FPH7_9MICO</name>
<evidence type="ECO:0000313" key="2">
    <source>
        <dbReference type="Proteomes" id="UP000831786"/>
    </source>
</evidence>
<dbReference type="Proteomes" id="UP000831786">
    <property type="component" value="Chromosome"/>
</dbReference>
<accession>A0ABY4FPH7</accession>
<protein>
    <recommendedName>
        <fullName evidence="3">SbsA Ig-like domain-containing protein</fullName>
    </recommendedName>
</protein>
<reference evidence="1 2" key="1">
    <citation type="submission" date="2022-04" db="EMBL/GenBank/DDBJ databases">
        <title>Leucobacter sp. isolated from rhizosphere of garlic.</title>
        <authorList>
            <person name="Won M."/>
            <person name="Lee C.-M."/>
            <person name="Woen H.-Y."/>
            <person name="Kwon S.-W."/>
        </authorList>
    </citation>
    <scope>NUCLEOTIDE SEQUENCE [LARGE SCALE GENOMIC DNA]</scope>
    <source>
        <strain evidence="1 2">H21R-40</strain>
    </source>
</reference>
<dbReference type="EMBL" id="CP095045">
    <property type="protein sequence ID" value="UOQ58189.1"/>
    <property type="molecule type" value="Genomic_DNA"/>
</dbReference>
<dbReference type="RefSeq" id="WP_244729199.1">
    <property type="nucleotide sequence ID" value="NZ_CP095045.1"/>
</dbReference>
<evidence type="ECO:0008006" key="3">
    <source>
        <dbReference type="Google" id="ProtNLM"/>
    </source>
</evidence>
<sequence>MCTERGGGERGRSRGRRSVVRAAAVALLALLALGLAAANLAQGPRLRTAEVHPGLVVSRTDQRLVLRLNQPLEALAPGDVDVSPDAPFVLSTEGSDVTIRFTGMLATDTRYTVEALVRSAALGTTRTVGTAFTTADPPVTTLVGGERILEHRLGDPAATRTVLDAATLPGAPAIREFAASGDRLAVVTDALPTGGAVEPSGRTAPGSELRLVTVPARDGEAHGMSDPDAAGATAPGAAPRLPLIALDRLEQLRADPRGGLIGVVGSGTGTDGVARDRTLFLIDAAPGVDAPAVTALADADGTPLVVDDWRFVPGTGAVVVRDGSGRILLSESFPEARVTDLGLAGPGRAPELGALLPGGTALAVLDAAGGDARILELSGARTGDVRLPLPETSALVPSGAPAGGALHLDAGTVVDVVAASDGSERIELRTAAGSRTLYAPAAKDTRIGRICLSPNGERLAVERLPAQGGEASTSFLAIDGEAAAPRSVIGGAPSWCA</sequence>
<keyword evidence="2" id="KW-1185">Reference proteome</keyword>
<evidence type="ECO:0000313" key="1">
    <source>
        <dbReference type="EMBL" id="UOQ58189.1"/>
    </source>
</evidence>
<gene>
    <name evidence="1" type="ORF">MUN78_04910</name>
</gene>